<sequence length="142" mass="15197">MSDTVYEAASLVLVGMLWGCTNPFLKHGTAENDTKTLSENGTASMDGMHSEPTSADGIKNLWTLLRWKALIPYVINQLGSVVYYILLGSADISMAVPICNSLTFVFTAITGWLLGERLGSPMCAVFGITCVLVGVTICVLDS</sequence>
<keyword evidence="3 7" id="KW-0812">Transmembrane</keyword>
<reference evidence="8" key="1">
    <citation type="submission" date="2021-01" db="EMBL/GenBank/DDBJ databases">
        <authorList>
            <person name="Corre E."/>
            <person name="Pelletier E."/>
            <person name="Niang G."/>
            <person name="Scheremetjew M."/>
            <person name="Finn R."/>
            <person name="Kale V."/>
            <person name="Holt S."/>
            <person name="Cochrane G."/>
            <person name="Meng A."/>
            <person name="Brown T."/>
            <person name="Cohen L."/>
        </authorList>
    </citation>
    <scope>NUCLEOTIDE SEQUENCE</scope>
    <source>
        <strain evidence="8">CCMP1381</strain>
    </source>
</reference>
<comment type="similarity">
    <text evidence="2">Belongs to the TMEM234 family.</text>
</comment>
<evidence type="ECO:0008006" key="9">
    <source>
        <dbReference type="Google" id="ProtNLM"/>
    </source>
</evidence>
<dbReference type="SUPFAM" id="SSF103481">
    <property type="entry name" value="Multidrug resistance efflux transporter EmrE"/>
    <property type="match status" value="1"/>
</dbReference>
<dbReference type="InterPro" id="IPR037185">
    <property type="entry name" value="EmrE-like"/>
</dbReference>
<feature type="transmembrane region" description="Helical" evidence="7">
    <location>
        <begin position="94"/>
        <end position="113"/>
    </location>
</feature>
<evidence type="ECO:0000256" key="6">
    <source>
        <dbReference type="SAM" id="MobiDB-lite"/>
    </source>
</evidence>
<evidence type="ECO:0000256" key="5">
    <source>
        <dbReference type="ARBA" id="ARBA00023136"/>
    </source>
</evidence>
<proteinExistence type="inferred from homology"/>
<gene>
    <name evidence="8" type="ORF">DSPE1174_LOCUS17093</name>
</gene>
<accession>A0A7S2CTM5</accession>
<evidence type="ECO:0000313" key="8">
    <source>
        <dbReference type="EMBL" id="CAD9435232.1"/>
    </source>
</evidence>
<dbReference type="Gene3D" id="1.10.3730.20">
    <property type="match status" value="1"/>
</dbReference>
<evidence type="ECO:0000256" key="1">
    <source>
        <dbReference type="ARBA" id="ARBA00004141"/>
    </source>
</evidence>
<comment type="subcellular location">
    <subcellularLocation>
        <location evidence="1">Membrane</location>
        <topology evidence="1">Multi-pass membrane protein</topology>
    </subcellularLocation>
</comment>
<feature type="transmembrane region" description="Helical" evidence="7">
    <location>
        <begin position="119"/>
        <end position="140"/>
    </location>
</feature>
<evidence type="ECO:0000256" key="4">
    <source>
        <dbReference type="ARBA" id="ARBA00022989"/>
    </source>
</evidence>
<organism evidence="8">
    <name type="scientific">Octactis speculum</name>
    <dbReference type="NCBI Taxonomy" id="3111310"/>
    <lineage>
        <taxon>Eukaryota</taxon>
        <taxon>Sar</taxon>
        <taxon>Stramenopiles</taxon>
        <taxon>Ochrophyta</taxon>
        <taxon>Dictyochophyceae</taxon>
        <taxon>Dictyochales</taxon>
        <taxon>Dictyochaceae</taxon>
        <taxon>Octactis</taxon>
    </lineage>
</organism>
<evidence type="ECO:0000256" key="7">
    <source>
        <dbReference type="SAM" id="Phobius"/>
    </source>
</evidence>
<name>A0A7S2CTM5_9STRA</name>
<dbReference type="PANTHER" id="PTHR28668">
    <property type="entry name" value="TRANSMEMBRANE PROTEIN 234"/>
    <property type="match status" value="1"/>
</dbReference>
<protein>
    <recommendedName>
        <fullName evidence="9">EamA domain-containing protein</fullName>
    </recommendedName>
</protein>
<dbReference type="PANTHER" id="PTHR28668:SF1">
    <property type="entry name" value="TRANSMEMBRANE PROTEIN 234"/>
    <property type="match status" value="1"/>
</dbReference>
<dbReference type="Pfam" id="PF10639">
    <property type="entry name" value="TMEM234"/>
    <property type="match status" value="1"/>
</dbReference>
<dbReference type="InterPro" id="IPR018908">
    <property type="entry name" value="TMEM234"/>
</dbReference>
<dbReference type="EMBL" id="HBGS01033187">
    <property type="protein sequence ID" value="CAD9435232.1"/>
    <property type="molecule type" value="Transcribed_RNA"/>
</dbReference>
<feature type="transmembrane region" description="Helical" evidence="7">
    <location>
        <begin position="70"/>
        <end position="87"/>
    </location>
</feature>
<keyword evidence="4 7" id="KW-1133">Transmembrane helix</keyword>
<feature type="region of interest" description="Disordered" evidence="6">
    <location>
        <begin position="31"/>
        <end position="51"/>
    </location>
</feature>
<evidence type="ECO:0000256" key="2">
    <source>
        <dbReference type="ARBA" id="ARBA00005977"/>
    </source>
</evidence>
<dbReference type="AlphaFoldDB" id="A0A7S2CTM5"/>
<dbReference type="GO" id="GO:0016020">
    <property type="term" value="C:membrane"/>
    <property type="evidence" value="ECO:0007669"/>
    <property type="project" value="UniProtKB-SubCell"/>
</dbReference>
<keyword evidence="5 7" id="KW-0472">Membrane</keyword>
<evidence type="ECO:0000256" key="3">
    <source>
        <dbReference type="ARBA" id="ARBA00022692"/>
    </source>
</evidence>